<evidence type="ECO:0000313" key="1">
    <source>
        <dbReference type="EMBL" id="DAD77821.1"/>
    </source>
</evidence>
<accession>A0A8S5M687</accession>
<proteinExistence type="predicted"/>
<reference evidence="1" key="1">
    <citation type="journal article" date="2021" name="Proc. Natl. Acad. Sci. U.S.A.">
        <title>A Catalog of Tens of Thousands of Viruses from Human Metagenomes Reveals Hidden Associations with Chronic Diseases.</title>
        <authorList>
            <person name="Tisza M.J."/>
            <person name="Buck C.B."/>
        </authorList>
    </citation>
    <scope>NUCLEOTIDE SEQUENCE</scope>
    <source>
        <strain evidence="1">CtlRg1</strain>
    </source>
</reference>
<dbReference type="EMBL" id="BK014834">
    <property type="protein sequence ID" value="DAD77821.1"/>
    <property type="molecule type" value="Genomic_DNA"/>
</dbReference>
<protein>
    <submittedName>
        <fullName evidence="1">Uncharacterized protein</fullName>
    </submittedName>
</protein>
<sequence>MSSSTSQITSLAKILSRYHTIKVLNAHVCL</sequence>
<organism evidence="1">
    <name type="scientific">Myoviridae sp. ctlRg1</name>
    <dbReference type="NCBI Taxonomy" id="2826692"/>
    <lineage>
        <taxon>Viruses</taxon>
        <taxon>Duplodnaviria</taxon>
        <taxon>Heunggongvirae</taxon>
        <taxon>Uroviricota</taxon>
        <taxon>Caudoviricetes</taxon>
    </lineage>
</organism>
<name>A0A8S5M687_9CAUD</name>